<reference evidence="2" key="1">
    <citation type="journal article" date="2015" name="Nat. Plants">
        <title>Genome expansion of Arabis alpina linked with retrotransposition and reduced symmetric DNA methylation.</title>
        <authorList>
            <person name="Willing E.M."/>
            <person name="Rawat V."/>
            <person name="Mandakova T."/>
            <person name="Maumus F."/>
            <person name="James G.V."/>
            <person name="Nordstroem K.J."/>
            <person name="Becker C."/>
            <person name="Warthmann N."/>
            <person name="Chica C."/>
            <person name="Szarzynska B."/>
            <person name="Zytnicki M."/>
            <person name="Albani M.C."/>
            <person name="Kiefer C."/>
            <person name="Bergonzi S."/>
            <person name="Castaings L."/>
            <person name="Mateos J.L."/>
            <person name="Berns M.C."/>
            <person name="Bujdoso N."/>
            <person name="Piofczyk T."/>
            <person name="de Lorenzo L."/>
            <person name="Barrero-Sicilia C."/>
            <person name="Mateos I."/>
            <person name="Piednoel M."/>
            <person name="Hagmann J."/>
            <person name="Chen-Min-Tao R."/>
            <person name="Iglesias-Fernandez R."/>
            <person name="Schuster S.C."/>
            <person name="Alonso-Blanco C."/>
            <person name="Roudier F."/>
            <person name="Carbonero P."/>
            <person name="Paz-Ares J."/>
            <person name="Davis S.J."/>
            <person name="Pecinka A."/>
            <person name="Quesneville H."/>
            <person name="Colot V."/>
            <person name="Lysak M.A."/>
            <person name="Weigel D."/>
            <person name="Coupland G."/>
            <person name="Schneeberger K."/>
        </authorList>
    </citation>
    <scope>NUCLEOTIDE SEQUENCE [LARGE SCALE GENOMIC DNA]</scope>
    <source>
        <strain evidence="2">cv. Pajares</strain>
    </source>
</reference>
<name>A0A087HC09_ARAAL</name>
<dbReference type="Gramene" id="KFK39661">
    <property type="protein sequence ID" value="KFK39661"/>
    <property type="gene ID" value="AALP_AA3G273000"/>
</dbReference>
<proteinExistence type="predicted"/>
<keyword evidence="2" id="KW-1185">Reference proteome</keyword>
<accession>A0A087HC09</accession>
<organism evidence="1 2">
    <name type="scientific">Arabis alpina</name>
    <name type="common">Alpine rock-cress</name>
    <dbReference type="NCBI Taxonomy" id="50452"/>
    <lineage>
        <taxon>Eukaryota</taxon>
        <taxon>Viridiplantae</taxon>
        <taxon>Streptophyta</taxon>
        <taxon>Embryophyta</taxon>
        <taxon>Tracheophyta</taxon>
        <taxon>Spermatophyta</taxon>
        <taxon>Magnoliopsida</taxon>
        <taxon>eudicotyledons</taxon>
        <taxon>Gunneridae</taxon>
        <taxon>Pentapetalae</taxon>
        <taxon>rosids</taxon>
        <taxon>malvids</taxon>
        <taxon>Brassicales</taxon>
        <taxon>Brassicaceae</taxon>
        <taxon>Arabideae</taxon>
        <taxon>Arabis</taxon>
    </lineage>
</organism>
<dbReference type="Proteomes" id="UP000029120">
    <property type="component" value="Chromosome 3"/>
</dbReference>
<evidence type="ECO:0000313" key="2">
    <source>
        <dbReference type="Proteomes" id="UP000029120"/>
    </source>
</evidence>
<gene>
    <name evidence="1" type="ordered locus">AALP_Aa3g273000</name>
</gene>
<protein>
    <submittedName>
        <fullName evidence="1">Uncharacterized protein</fullName>
    </submittedName>
</protein>
<dbReference type="EMBL" id="CM002871">
    <property type="protein sequence ID" value="KFK39661.1"/>
    <property type="molecule type" value="Genomic_DNA"/>
</dbReference>
<evidence type="ECO:0000313" key="1">
    <source>
        <dbReference type="EMBL" id="KFK39661.1"/>
    </source>
</evidence>
<dbReference type="AlphaFoldDB" id="A0A087HC09"/>
<sequence length="35" mass="4138">MIQRLEANGRRRFNPIDECDSNSFHFGGMVLKRNK</sequence>